<organism evidence="18 19">
    <name type="scientific">Larsenimonas suaedae</name>
    <dbReference type="NCBI Taxonomy" id="1851019"/>
    <lineage>
        <taxon>Bacteria</taxon>
        <taxon>Pseudomonadati</taxon>
        <taxon>Pseudomonadota</taxon>
        <taxon>Gammaproteobacteria</taxon>
        <taxon>Oceanospirillales</taxon>
        <taxon>Halomonadaceae</taxon>
        <taxon>Larsenimonas</taxon>
    </lineage>
</organism>
<dbReference type="EMBL" id="JARWAO010000001">
    <property type="protein sequence ID" value="MDR5894795.1"/>
    <property type="molecule type" value="Genomic_DNA"/>
</dbReference>
<evidence type="ECO:0000256" key="5">
    <source>
        <dbReference type="ARBA" id="ARBA00022496"/>
    </source>
</evidence>
<dbReference type="CDD" id="cd01347">
    <property type="entry name" value="ligand_gated_channel"/>
    <property type="match status" value="1"/>
</dbReference>
<evidence type="ECO:0000256" key="14">
    <source>
        <dbReference type="PROSITE-ProRule" id="PRU01360"/>
    </source>
</evidence>
<evidence type="ECO:0000313" key="19">
    <source>
        <dbReference type="Proteomes" id="UP001269375"/>
    </source>
</evidence>
<feature type="domain" description="TonB-dependent receptor plug" evidence="17">
    <location>
        <begin position="82"/>
        <end position="183"/>
    </location>
</feature>
<dbReference type="PANTHER" id="PTHR32552:SF68">
    <property type="entry name" value="FERRICHROME OUTER MEMBRANE TRANSPORTER_PHAGE RECEPTOR"/>
    <property type="match status" value="1"/>
</dbReference>
<dbReference type="InterPro" id="IPR012910">
    <property type="entry name" value="Plug_dom"/>
</dbReference>
<evidence type="ECO:0000259" key="17">
    <source>
        <dbReference type="Pfam" id="PF07715"/>
    </source>
</evidence>
<dbReference type="Pfam" id="PF00593">
    <property type="entry name" value="TonB_dep_Rec_b-barrel"/>
    <property type="match status" value="1"/>
</dbReference>
<dbReference type="Pfam" id="PF07715">
    <property type="entry name" value="Plug"/>
    <property type="match status" value="1"/>
</dbReference>
<comment type="caution">
    <text evidence="18">The sequence shown here is derived from an EMBL/GenBank/DDBJ whole genome shotgun (WGS) entry which is preliminary data.</text>
</comment>
<keyword evidence="5" id="KW-0410">Iron transport</keyword>
<dbReference type="Gene3D" id="2.170.130.10">
    <property type="entry name" value="TonB-dependent receptor, plug domain"/>
    <property type="match status" value="1"/>
</dbReference>
<keyword evidence="3 14" id="KW-0813">Transport</keyword>
<dbReference type="PROSITE" id="PS52016">
    <property type="entry name" value="TONB_DEPENDENT_REC_3"/>
    <property type="match status" value="1"/>
</dbReference>
<dbReference type="RefSeq" id="WP_251592916.1">
    <property type="nucleotide sequence ID" value="NZ_JAMLJI010000002.1"/>
</dbReference>
<dbReference type="InterPro" id="IPR039426">
    <property type="entry name" value="TonB-dep_rcpt-like"/>
</dbReference>
<evidence type="ECO:0000256" key="1">
    <source>
        <dbReference type="ARBA" id="ARBA00004571"/>
    </source>
</evidence>
<keyword evidence="4 14" id="KW-1134">Transmembrane beta strand</keyword>
<evidence type="ECO:0000256" key="3">
    <source>
        <dbReference type="ARBA" id="ARBA00022448"/>
    </source>
</evidence>
<protein>
    <submittedName>
        <fullName evidence="18">TonB-dependent siderophore receptor</fullName>
    </submittedName>
</protein>
<evidence type="ECO:0000259" key="16">
    <source>
        <dbReference type="Pfam" id="PF00593"/>
    </source>
</evidence>
<dbReference type="InterPro" id="IPR010105">
    <property type="entry name" value="TonB_sidphr_rcpt"/>
</dbReference>
<comment type="subcellular location">
    <subcellularLocation>
        <location evidence="1 14">Cell outer membrane</location>
        <topology evidence="1 14">Multi-pass membrane protein</topology>
    </subcellularLocation>
</comment>
<dbReference type="SUPFAM" id="SSF56935">
    <property type="entry name" value="Porins"/>
    <property type="match status" value="1"/>
</dbReference>
<evidence type="ECO:0000256" key="10">
    <source>
        <dbReference type="ARBA" id="ARBA00023077"/>
    </source>
</evidence>
<dbReference type="InterPro" id="IPR037066">
    <property type="entry name" value="Plug_dom_sf"/>
</dbReference>
<keyword evidence="7" id="KW-0732">Signal</keyword>
<reference evidence="18 19" key="1">
    <citation type="submission" date="2023-04" db="EMBL/GenBank/DDBJ databases">
        <title>A long-awaited taxogenomic arrangement of the family Halomonadaceae.</title>
        <authorList>
            <person name="De La Haba R."/>
            <person name="Chuvochina M."/>
            <person name="Wittouck S."/>
            <person name="Arahal D.R."/>
            <person name="Sanchez-Porro C."/>
            <person name="Hugenholtz P."/>
            <person name="Ventosa A."/>
        </authorList>
    </citation>
    <scope>NUCLEOTIDE SEQUENCE [LARGE SCALE GENOMIC DNA]</scope>
    <source>
        <strain evidence="18 19">DSM 22428</strain>
    </source>
</reference>
<feature type="domain" description="TonB-dependent receptor-like beta-barrel" evidence="16">
    <location>
        <begin position="257"/>
        <end position="672"/>
    </location>
</feature>
<keyword evidence="9" id="KW-0406">Ion transport</keyword>
<evidence type="ECO:0000256" key="7">
    <source>
        <dbReference type="ARBA" id="ARBA00022729"/>
    </source>
</evidence>
<keyword evidence="8" id="KW-0408">Iron</keyword>
<evidence type="ECO:0000256" key="6">
    <source>
        <dbReference type="ARBA" id="ARBA00022692"/>
    </source>
</evidence>
<dbReference type="PANTHER" id="PTHR32552">
    <property type="entry name" value="FERRICHROME IRON RECEPTOR-RELATED"/>
    <property type="match status" value="1"/>
</dbReference>
<sequence>MITNISPGGRTGAVFVTSPQRARVSALGVTFAALVLSGPALAERGETVTVESSALQQSPIGTDGSIIADRTTTGSKTDTALLDLSSTVSVVTEEEIAQRKAQDLEQVLGYTAGVSVGQYGSDNRYDYFMIRGFDNTALGTYRDGLAHRTVNFTGSRLEPYGLQRIDVLKGSTSSLFGLNAPGGLVNAITKRPTEYAFGEVYTTLGDGHQETGADVGGPINAEWRYRLTAKWQEADRGARHTEDDRLYLAPALTWAPSAQTSLTFLADFNQRDSNASNAIPYGSNIDPQTFLGEPGYDAMNTIERNLGFDLRHAFGNGLSLEQTARYTHTDLTLESVYLGAADPAVSREAYGILGESDQYNIDSRLIYDAELGNISSKTLAGIEYTHTDTTEAQRYGSAGGIDITQPRYCGRACIDLAAPVRFHQKREGQGYYLQEELTFDERWILTLGGRYDEVETESLSSGTASETTDYAFTKRAGLTYKATESLSLYANYSESFQPPASRTLLVGRAEPQEGTQYEVGMKYRPETLNALVTVAAFDLTQTNVATQVTPTRYRQIGEVSVQGLELEGKLALAERLNLIAAYSYWDARIDRDGFSGNEGNRPGLVPRHMASFWADYTLPGDELTLGLGTRFVGSSYSDDANTVKAASYTLVEAMARYRFTPRVDLTVNAHNLFDREYITDVNPFSNSAFYGEGRSVLGTLRYHW</sequence>
<evidence type="ECO:0000256" key="12">
    <source>
        <dbReference type="ARBA" id="ARBA00023170"/>
    </source>
</evidence>
<evidence type="ECO:0000256" key="8">
    <source>
        <dbReference type="ARBA" id="ARBA00023004"/>
    </source>
</evidence>
<comment type="similarity">
    <text evidence="2 14 15">Belongs to the TonB-dependent receptor family.</text>
</comment>
<gene>
    <name evidence="18" type="ORF">QC825_01745</name>
</gene>
<name>A0ABU1GS05_9GAMM</name>
<evidence type="ECO:0000256" key="13">
    <source>
        <dbReference type="ARBA" id="ARBA00023237"/>
    </source>
</evidence>
<dbReference type="InterPro" id="IPR036942">
    <property type="entry name" value="Beta-barrel_TonB_sf"/>
</dbReference>
<evidence type="ECO:0000256" key="15">
    <source>
        <dbReference type="RuleBase" id="RU003357"/>
    </source>
</evidence>
<keyword evidence="6 14" id="KW-0812">Transmembrane</keyword>
<evidence type="ECO:0000313" key="18">
    <source>
        <dbReference type="EMBL" id="MDR5894795.1"/>
    </source>
</evidence>
<evidence type="ECO:0000256" key="4">
    <source>
        <dbReference type="ARBA" id="ARBA00022452"/>
    </source>
</evidence>
<keyword evidence="19" id="KW-1185">Reference proteome</keyword>
<evidence type="ECO:0000256" key="11">
    <source>
        <dbReference type="ARBA" id="ARBA00023136"/>
    </source>
</evidence>
<dbReference type="InterPro" id="IPR000531">
    <property type="entry name" value="Beta-barrel_TonB"/>
</dbReference>
<dbReference type="Gene3D" id="2.40.170.20">
    <property type="entry name" value="TonB-dependent receptor, beta-barrel domain"/>
    <property type="match status" value="1"/>
</dbReference>
<keyword evidence="12 18" id="KW-0675">Receptor</keyword>
<evidence type="ECO:0000256" key="9">
    <source>
        <dbReference type="ARBA" id="ARBA00023065"/>
    </source>
</evidence>
<dbReference type="Proteomes" id="UP001269375">
    <property type="component" value="Unassembled WGS sequence"/>
</dbReference>
<dbReference type="NCBIfam" id="TIGR01783">
    <property type="entry name" value="TonB-siderophor"/>
    <property type="match status" value="1"/>
</dbReference>
<keyword evidence="10 15" id="KW-0798">TonB box</keyword>
<accession>A0ABU1GS05</accession>
<evidence type="ECO:0000256" key="2">
    <source>
        <dbReference type="ARBA" id="ARBA00009810"/>
    </source>
</evidence>
<keyword evidence="11 14" id="KW-0472">Membrane</keyword>
<keyword evidence="13 14" id="KW-0998">Cell outer membrane</keyword>
<proteinExistence type="inferred from homology"/>